<dbReference type="GO" id="GO:0005524">
    <property type="term" value="F:ATP binding"/>
    <property type="evidence" value="ECO:0007669"/>
    <property type="project" value="UniProtKB-KW"/>
</dbReference>
<dbReference type="PANTHER" id="PTHR24095">
    <property type="entry name" value="ACETYL-COENZYME A SYNTHETASE"/>
    <property type="match status" value="1"/>
</dbReference>
<keyword evidence="11" id="KW-1185">Reference proteome</keyword>
<dbReference type="NCBIfam" id="TIGR02188">
    <property type="entry name" value="Ac_CoA_lig_AcsA"/>
    <property type="match status" value="1"/>
</dbReference>
<sequence length="634" mass="71391">MENLKIRSFAEYKKAYKKSVQDPEAFWSEIANTFTWQKKWDKTLEWDFRKPEVKWFQGGQINITENCLDRHLKKLGNKTAIIWEPNDPDEESRYITYRQLFVKVCRFANVLRNNGIKKGDKVCIYMPMIPELAIAMLACARIGAVHSIVFAGFSSSAIARRINDSECKMLITANEVYRGSKKVNLKEICDKALEETPSIEKVIVYRRTVEPTNMVEGRDSFWFDELQKASQDCEAEIMDAEDMLFILYTSGSTGKPKGMVHTVGGYTVGTTYTFANVFQLEKDDVYWCTADIGWITGHSYIIYGPLAAGATTVMFEGIPSYPDYGRFWEIVDKLNVTHFYTAPTAIRSLAKQPLKFVEQHDLSSLKVLGSVGEPINEEAWHWYNDNIGKGNCPIVDTWWQTETGGIMISPLAGITPTRPTFATLPLPGVQPALMDETGNEIKELNADGRLAIKFPWPSIARTIYGDHQRYKEVYFSAFENMYFTGDGAYRDATGNYRITGRVDDIVIVSGHNLGTATIENAIDEHEGVVESAVVGFPHDVKGNALYAYVILYNDVEPSDKLIKEIKDLVANTVGPIAKPDKIQFVNGLPKTRSGKIMRRILRKIASNDTGNLGDTSTLLNPEIVDEIMAEAKNI</sequence>
<dbReference type="GO" id="GO:0016208">
    <property type="term" value="F:AMP binding"/>
    <property type="evidence" value="ECO:0007669"/>
    <property type="project" value="InterPro"/>
</dbReference>
<dbReference type="Gene3D" id="3.30.300.30">
    <property type="match status" value="1"/>
</dbReference>
<evidence type="ECO:0000256" key="3">
    <source>
        <dbReference type="ARBA" id="ARBA00022741"/>
    </source>
</evidence>
<feature type="domain" description="Acetyl-coenzyme A synthetase N-terminal" evidence="9">
    <location>
        <begin position="12"/>
        <end position="67"/>
    </location>
</feature>
<dbReference type="CDD" id="cd05966">
    <property type="entry name" value="ACS"/>
    <property type="match status" value="1"/>
</dbReference>
<dbReference type="GO" id="GO:0003987">
    <property type="term" value="F:acetate-CoA ligase activity"/>
    <property type="evidence" value="ECO:0007669"/>
    <property type="project" value="UniProtKB-UniRule"/>
</dbReference>
<evidence type="ECO:0000256" key="4">
    <source>
        <dbReference type="ARBA" id="ARBA00022840"/>
    </source>
</evidence>
<dbReference type="InterPro" id="IPR032387">
    <property type="entry name" value="ACAS_N"/>
</dbReference>
<organism evidence="10 11">
    <name type="scientific">Salinimicrobium sediminis</name>
    <dbReference type="NCBI Taxonomy" id="1343891"/>
    <lineage>
        <taxon>Bacteria</taxon>
        <taxon>Pseudomonadati</taxon>
        <taxon>Bacteroidota</taxon>
        <taxon>Flavobacteriia</taxon>
        <taxon>Flavobacteriales</taxon>
        <taxon>Flavobacteriaceae</taxon>
        <taxon>Salinimicrobium</taxon>
    </lineage>
</organism>
<comment type="similarity">
    <text evidence="1">Belongs to the ATP-dependent AMP-binding enzyme family.</text>
</comment>
<dbReference type="InterPro" id="IPR042099">
    <property type="entry name" value="ANL_N_sf"/>
</dbReference>
<name>A0A285X8B7_9FLAO</name>
<dbReference type="InterPro" id="IPR000873">
    <property type="entry name" value="AMP-dep_synth/lig_dom"/>
</dbReference>
<dbReference type="InterPro" id="IPR020845">
    <property type="entry name" value="AMP-binding_CS"/>
</dbReference>
<dbReference type="EMBL" id="OCMF01000006">
    <property type="protein sequence ID" value="SOC81538.1"/>
    <property type="molecule type" value="Genomic_DNA"/>
</dbReference>
<reference evidence="11" key="1">
    <citation type="submission" date="2017-09" db="EMBL/GenBank/DDBJ databases">
        <authorList>
            <person name="Varghese N."/>
            <person name="Submissions S."/>
        </authorList>
    </citation>
    <scope>NUCLEOTIDE SEQUENCE [LARGE SCALE GENOMIC DNA]</scope>
    <source>
        <strain evidence="11">CGMCC 1.12641</strain>
    </source>
</reference>
<dbReference type="InterPro" id="IPR011904">
    <property type="entry name" value="Ac_CoA_lig"/>
</dbReference>
<dbReference type="Pfam" id="PF13193">
    <property type="entry name" value="AMP-binding_C"/>
    <property type="match status" value="1"/>
</dbReference>
<dbReference type="Proteomes" id="UP000219193">
    <property type="component" value="Unassembled WGS sequence"/>
</dbReference>
<gene>
    <name evidence="10" type="ORF">SAMN06296241_3116</name>
</gene>
<evidence type="ECO:0000313" key="11">
    <source>
        <dbReference type="Proteomes" id="UP000219193"/>
    </source>
</evidence>
<feature type="domain" description="AMP-dependent synthetase/ligase" evidence="7">
    <location>
        <begin position="69"/>
        <end position="455"/>
    </location>
</feature>
<evidence type="ECO:0000256" key="2">
    <source>
        <dbReference type="ARBA" id="ARBA00022598"/>
    </source>
</evidence>
<dbReference type="SUPFAM" id="SSF56801">
    <property type="entry name" value="Acetyl-CoA synthetase-like"/>
    <property type="match status" value="1"/>
</dbReference>
<dbReference type="InterPro" id="IPR045851">
    <property type="entry name" value="AMP-bd_C_sf"/>
</dbReference>
<keyword evidence="3" id="KW-0547">Nucleotide-binding</keyword>
<dbReference type="OrthoDB" id="9778383at2"/>
<dbReference type="Gene3D" id="3.40.50.12780">
    <property type="entry name" value="N-terminal domain of ligase-like"/>
    <property type="match status" value="1"/>
</dbReference>
<keyword evidence="2" id="KW-0436">Ligase</keyword>
<keyword evidence="4" id="KW-0067">ATP-binding</keyword>
<dbReference type="PANTHER" id="PTHR24095:SF14">
    <property type="entry name" value="ACETYL-COENZYME A SYNTHETASE 1"/>
    <property type="match status" value="1"/>
</dbReference>
<evidence type="ECO:0000259" key="7">
    <source>
        <dbReference type="Pfam" id="PF00501"/>
    </source>
</evidence>
<accession>A0A285X8B7</accession>
<dbReference type="InterPro" id="IPR025110">
    <property type="entry name" value="AMP-bd_C"/>
</dbReference>
<dbReference type="AlphaFoldDB" id="A0A285X8B7"/>
<dbReference type="FunFam" id="3.40.50.12780:FF:000001">
    <property type="entry name" value="Acetyl-coenzyme A synthetase"/>
    <property type="match status" value="1"/>
</dbReference>
<evidence type="ECO:0000259" key="9">
    <source>
        <dbReference type="Pfam" id="PF16177"/>
    </source>
</evidence>
<evidence type="ECO:0000313" key="10">
    <source>
        <dbReference type="EMBL" id="SOC81538.1"/>
    </source>
</evidence>
<dbReference type="Pfam" id="PF16177">
    <property type="entry name" value="ACAS_N"/>
    <property type="match status" value="1"/>
</dbReference>
<proteinExistence type="inferred from homology"/>
<dbReference type="RefSeq" id="WP_097057319.1">
    <property type="nucleotide sequence ID" value="NZ_OCMF01000006.1"/>
</dbReference>
<protein>
    <recommendedName>
        <fullName evidence="6">Acetate--CoA ligase</fullName>
        <ecNumber evidence="6">6.2.1.1</ecNumber>
    </recommendedName>
</protein>
<dbReference type="NCBIfam" id="NF001208">
    <property type="entry name" value="PRK00174.1"/>
    <property type="match status" value="1"/>
</dbReference>
<dbReference type="PROSITE" id="PS00455">
    <property type="entry name" value="AMP_BINDING"/>
    <property type="match status" value="1"/>
</dbReference>
<evidence type="ECO:0000256" key="6">
    <source>
        <dbReference type="NCBIfam" id="TIGR02188"/>
    </source>
</evidence>
<evidence type="ECO:0000256" key="1">
    <source>
        <dbReference type="ARBA" id="ARBA00006432"/>
    </source>
</evidence>
<dbReference type="EC" id="6.2.1.1" evidence="6"/>
<dbReference type="Pfam" id="PF00501">
    <property type="entry name" value="AMP-binding"/>
    <property type="match status" value="1"/>
</dbReference>
<feature type="domain" description="AMP-binding enzyme C-terminal" evidence="8">
    <location>
        <begin position="518"/>
        <end position="595"/>
    </location>
</feature>
<keyword evidence="5" id="KW-0007">Acetylation</keyword>
<evidence type="ECO:0000256" key="5">
    <source>
        <dbReference type="ARBA" id="ARBA00022990"/>
    </source>
</evidence>
<dbReference type="GO" id="GO:0019427">
    <property type="term" value="P:acetyl-CoA biosynthetic process from acetate"/>
    <property type="evidence" value="ECO:0007669"/>
    <property type="project" value="UniProtKB-UniRule"/>
</dbReference>
<evidence type="ECO:0000259" key="8">
    <source>
        <dbReference type="Pfam" id="PF13193"/>
    </source>
</evidence>